<keyword evidence="1" id="KW-1188">Viral release from host cell</keyword>
<dbReference type="Proteomes" id="UP000258927">
    <property type="component" value="Chromosome"/>
</dbReference>
<name>A0A2R4MGX5_9HYPH</name>
<reference evidence="3 4" key="1">
    <citation type="submission" date="2017-05" db="EMBL/GenBank/DDBJ databases">
        <title>Genome Analysis of Maritalea myrionectae HL2708#5.</title>
        <authorList>
            <consortium name="Cotde Inc.-PKNU"/>
            <person name="Jang D."/>
            <person name="Oh H.-M."/>
        </authorList>
    </citation>
    <scope>NUCLEOTIDE SEQUENCE [LARGE SCALE GENOMIC DNA]</scope>
    <source>
        <strain evidence="3 4">HL2708#5</strain>
    </source>
</reference>
<dbReference type="AlphaFoldDB" id="A0A2R4MGX5"/>
<feature type="domain" description="Terminase large subunit gp17-like C-terminal" evidence="2">
    <location>
        <begin position="262"/>
        <end position="407"/>
    </location>
</feature>
<evidence type="ECO:0000259" key="2">
    <source>
        <dbReference type="Pfam" id="PF17289"/>
    </source>
</evidence>
<sequence length="422" mass="46625">MTRNKQIIADLSDEEVRALAHDWRFWARPDQLAPQGNWLTWLLLGGRGAGKTRAGAEWVREKALGLNQRAVSPIALVGEDIADARAVMIEGVSGLLQIHPADQRPVFHKSRGELEWPNGAIAKLFSAHDPDALRGPQFAAAWADEFCKWPDPQMCWDMLQFALRVGEKPQQLVTTTPRPIPALKALMADPNCVVTHARTTDNAHNLAPNFFTTVTAKYAGTRLGRQELEGELVETIDGALWRHDQLDQIRATAPTRFDRVIIAVDPPVTSNKHSDQCGIVVAGQLGETTFVLADLSFKPAPALKWARKVIHAFEQFDADLVVAETNQGGDLVGLNLKQLAPTLPLKQVRAHRGKFARAEPVALLYERGLVRHVGDLRELEDEMCAFAPGTNTKGSPDRMDALVWAITELALGGDTRPRIRNF</sequence>
<protein>
    <recommendedName>
        <fullName evidence="2">Terminase large subunit gp17-like C-terminal domain-containing protein</fullName>
    </recommendedName>
</protein>
<proteinExistence type="predicted"/>
<dbReference type="InterPro" id="IPR027417">
    <property type="entry name" value="P-loop_NTPase"/>
</dbReference>
<dbReference type="STRING" id="1122213.GCA_000423365_00268"/>
<gene>
    <name evidence="3" type="ORF">MXMO3_02632</name>
</gene>
<evidence type="ECO:0000256" key="1">
    <source>
        <dbReference type="ARBA" id="ARBA00022612"/>
    </source>
</evidence>
<dbReference type="Pfam" id="PF17289">
    <property type="entry name" value="Terminase_6C"/>
    <property type="match status" value="1"/>
</dbReference>
<dbReference type="EMBL" id="CP021330">
    <property type="protein sequence ID" value="AVX05144.1"/>
    <property type="molecule type" value="Genomic_DNA"/>
</dbReference>
<accession>A0A2R4MGX5</accession>
<keyword evidence="4" id="KW-1185">Reference proteome</keyword>
<evidence type="ECO:0000313" key="3">
    <source>
        <dbReference type="EMBL" id="AVX05144.1"/>
    </source>
</evidence>
<dbReference type="KEGG" id="mmyr:MXMO3_02632"/>
<dbReference type="InterPro" id="IPR035421">
    <property type="entry name" value="Terminase_6C"/>
</dbReference>
<dbReference type="Gene3D" id="3.40.50.300">
    <property type="entry name" value="P-loop containing nucleotide triphosphate hydrolases"/>
    <property type="match status" value="1"/>
</dbReference>
<evidence type="ECO:0000313" key="4">
    <source>
        <dbReference type="Proteomes" id="UP000258927"/>
    </source>
</evidence>
<organism evidence="3 4">
    <name type="scientific">Maritalea myrionectae</name>
    <dbReference type="NCBI Taxonomy" id="454601"/>
    <lineage>
        <taxon>Bacteria</taxon>
        <taxon>Pseudomonadati</taxon>
        <taxon>Pseudomonadota</taxon>
        <taxon>Alphaproteobacteria</taxon>
        <taxon>Hyphomicrobiales</taxon>
        <taxon>Devosiaceae</taxon>
        <taxon>Maritalea</taxon>
    </lineage>
</organism>
<dbReference type="Pfam" id="PF03237">
    <property type="entry name" value="Terminase_6N"/>
    <property type="match status" value="1"/>
</dbReference>